<reference evidence="2" key="2">
    <citation type="journal article" date="2016" name="Sci. Rep.">
        <title>Dictyocaulus viviparus genome, variome and transcriptome elucidate lungworm biology and support future intervention.</title>
        <authorList>
            <person name="McNulty S.N."/>
            <person name="Strube C."/>
            <person name="Rosa B.A."/>
            <person name="Martin J.C."/>
            <person name="Tyagi R."/>
            <person name="Choi Y.J."/>
            <person name="Wang Q."/>
            <person name="Hallsworth Pepin K."/>
            <person name="Zhang X."/>
            <person name="Ozersky P."/>
            <person name="Wilson R.K."/>
            <person name="Sternberg P.W."/>
            <person name="Gasser R.B."/>
            <person name="Mitreva M."/>
        </authorList>
    </citation>
    <scope>NUCLEOTIDE SEQUENCE [LARGE SCALE GENOMIC DNA]</scope>
    <source>
        <strain evidence="2">HannoverDv2000</strain>
    </source>
</reference>
<dbReference type="Proteomes" id="UP000053766">
    <property type="component" value="Unassembled WGS sequence"/>
</dbReference>
<evidence type="ECO:0000313" key="2">
    <source>
        <dbReference type="Proteomes" id="UP000053766"/>
    </source>
</evidence>
<sequence>MVAERLSRSLSFAEKAELLHVQQRHTSSSSLCLADIPPLLSQTQTSKSQVQLVELAPHRFILCIDFIRYQTKTKIFSNYRNELTVYRLLVYVKNMEEKRRVKVARDTSIVMAVDTFITAVLHVWALIQCFQKCRAFYDENSSDEAPIEAMAIHTELDDPVIFTLPRLRRTSDSEIIGTFGKSQKIFTDHHSSMPPPCLPVVYVSNNKKKCLSSLRVKITKETQEHREKNPCKRYVLNKKQYDRGEDMKNGNA</sequence>
<dbReference type="STRING" id="29172.A0A0D8XQC8"/>
<organism evidence="1 2">
    <name type="scientific">Dictyocaulus viviparus</name>
    <name type="common">Bovine lungworm</name>
    <dbReference type="NCBI Taxonomy" id="29172"/>
    <lineage>
        <taxon>Eukaryota</taxon>
        <taxon>Metazoa</taxon>
        <taxon>Ecdysozoa</taxon>
        <taxon>Nematoda</taxon>
        <taxon>Chromadorea</taxon>
        <taxon>Rhabditida</taxon>
        <taxon>Rhabditina</taxon>
        <taxon>Rhabditomorpha</taxon>
        <taxon>Strongyloidea</taxon>
        <taxon>Metastrongylidae</taxon>
        <taxon>Dictyocaulus</taxon>
    </lineage>
</organism>
<evidence type="ECO:0000313" key="1">
    <source>
        <dbReference type="EMBL" id="KJH45957.1"/>
    </source>
</evidence>
<dbReference type="OrthoDB" id="5867340at2759"/>
<accession>A0A0D8XQC8</accession>
<keyword evidence="2" id="KW-1185">Reference proteome</keyword>
<dbReference type="AlphaFoldDB" id="A0A0D8XQC8"/>
<protein>
    <submittedName>
        <fullName evidence="1">Uncharacterized protein</fullName>
    </submittedName>
</protein>
<gene>
    <name evidence="1" type="ORF">DICVIV_07997</name>
</gene>
<dbReference type="EMBL" id="KN716377">
    <property type="protein sequence ID" value="KJH45957.1"/>
    <property type="molecule type" value="Genomic_DNA"/>
</dbReference>
<name>A0A0D8XQC8_DICVI</name>
<proteinExistence type="predicted"/>
<reference evidence="1 2" key="1">
    <citation type="submission" date="2013-11" db="EMBL/GenBank/DDBJ databases">
        <title>Draft genome of the bovine lungworm Dictyocaulus viviparus.</title>
        <authorList>
            <person name="Mitreva M."/>
        </authorList>
    </citation>
    <scope>NUCLEOTIDE SEQUENCE [LARGE SCALE GENOMIC DNA]</scope>
    <source>
        <strain evidence="1 2">HannoverDv2000</strain>
    </source>
</reference>